<dbReference type="EMBL" id="PQXM01000290">
    <property type="protein sequence ID" value="TGO74307.1"/>
    <property type="molecule type" value="Genomic_DNA"/>
</dbReference>
<evidence type="ECO:0000313" key="3">
    <source>
        <dbReference type="Proteomes" id="UP000297229"/>
    </source>
</evidence>
<organism evidence="2 3">
    <name type="scientific">Botrytis elliptica</name>
    <dbReference type="NCBI Taxonomy" id="278938"/>
    <lineage>
        <taxon>Eukaryota</taxon>
        <taxon>Fungi</taxon>
        <taxon>Dikarya</taxon>
        <taxon>Ascomycota</taxon>
        <taxon>Pezizomycotina</taxon>
        <taxon>Leotiomycetes</taxon>
        <taxon>Helotiales</taxon>
        <taxon>Sclerotiniaceae</taxon>
        <taxon>Botrytis</taxon>
    </lineage>
</organism>
<gene>
    <name evidence="2" type="ORF">BELL_0292g00030</name>
</gene>
<sequence length="263" mass="30205">MADTAMQDTAMQDIVMQDPDMQDTVMQDTTTQDTTTQDITTQDTTTQDTIEPGVVRKIAKMRTPGKTGSEISIYHNKWKTSEKVHLLHLYTIHPDISRLENGDFRYRAGALASLTRDMTAESVKHYPGGSLHETDPWVPRTYTDEMIRRAVVRYLLEEDNLALELEAELNAHYGLVSDVAVEEAALKRAAAERRALVKESRMAKRLARELRQREKAILREEKEKKFQEDRRKREQERIKNVNEALRLAFAKPKKPVIIAKTDA</sequence>
<keyword evidence="1" id="KW-0175">Coiled coil</keyword>
<proteinExistence type="predicted"/>
<protein>
    <submittedName>
        <fullName evidence="2">Uncharacterized protein</fullName>
    </submittedName>
</protein>
<feature type="coiled-coil region" evidence="1">
    <location>
        <begin position="203"/>
        <end position="244"/>
    </location>
</feature>
<name>A0A4Z1JZD7_9HELO</name>
<keyword evidence="3" id="KW-1185">Reference proteome</keyword>
<reference evidence="2 3" key="1">
    <citation type="submission" date="2017-12" db="EMBL/GenBank/DDBJ databases">
        <title>Comparative genomics of Botrytis spp.</title>
        <authorList>
            <person name="Valero-Jimenez C.A."/>
            <person name="Tapia P."/>
            <person name="Veloso J."/>
            <person name="Silva-Moreno E."/>
            <person name="Staats M."/>
            <person name="Valdes J.H."/>
            <person name="Van Kan J.A.L."/>
        </authorList>
    </citation>
    <scope>NUCLEOTIDE SEQUENCE [LARGE SCALE GENOMIC DNA]</scope>
    <source>
        <strain evidence="2 3">Be9601</strain>
    </source>
</reference>
<dbReference type="AlphaFoldDB" id="A0A4Z1JZD7"/>
<dbReference type="OrthoDB" id="3557839at2759"/>
<evidence type="ECO:0000313" key="2">
    <source>
        <dbReference type="EMBL" id="TGO74307.1"/>
    </source>
</evidence>
<comment type="caution">
    <text evidence="2">The sequence shown here is derived from an EMBL/GenBank/DDBJ whole genome shotgun (WGS) entry which is preliminary data.</text>
</comment>
<evidence type="ECO:0000256" key="1">
    <source>
        <dbReference type="SAM" id="Coils"/>
    </source>
</evidence>
<accession>A0A4Z1JZD7</accession>
<dbReference type="Proteomes" id="UP000297229">
    <property type="component" value="Unassembled WGS sequence"/>
</dbReference>